<feature type="compositionally biased region" description="Basic and acidic residues" evidence="1">
    <location>
        <begin position="125"/>
        <end position="134"/>
    </location>
</feature>
<protein>
    <submittedName>
        <fullName evidence="2">Uncharacterized protein</fullName>
    </submittedName>
</protein>
<dbReference type="RefSeq" id="WP_066092393.1">
    <property type="nucleotide sequence ID" value="NZ_CP126114.1"/>
</dbReference>
<organism evidence="2 3">
    <name type="scientific">Neobacillus novalis</name>
    <dbReference type="NCBI Taxonomy" id="220687"/>
    <lineage>
        <taxon>Bacteria</taxon>
        <taxon>Bacillati</taxon>
        <taxon>Bacillota</taxon>
        <taxon>Bacilli</taxon>
        <taxon>Bacillales</taxon>
        <taxon>Bacillaceae</taxon>
        <taxon>Neobacillus</taxon>
    </lineage>
</organism>
<evidence type="ECO:0000256" key="1">
    <source>
        <dbReference type="SAM" id="MobiDB-lite"/>
    </source>
</evidence>
<dbReference type="AlphaFoldDB" id="A0AA95MPN1"/>
<gene>
    <name evidence="2" type="ORF">QNH39_23965</name>
</gene>
<feature type="region of interest" description="Disordered" evidence="1">
    <location>
        <begin position="107"/>
        <end position="158"/>
    </location>
</feature>
<dbReference type="Proteomes" id="UP001178288">
    <property type="component" value="Chromosome"/>
</dbReference>
<keyword evidence="3" id="KW-1185">Reference proteome</keyword>
<name>A0AA95MPN1_9BACI</name>
<evidence type="ECO:0000313" key="2">
    <source>
        <dbReference type="EMBL" id="WHY85630.1"/>
    </source>
</evidence>
<dbReference type="EMBL" id="CP126114">
    <property type="protein sequence ID" value="WHY85630.1"/>
    <property type="molecule type" value="Genomic_DNA"/>
</dbReference>
<dbReference type="KEGG" id="nnv:QNH39_23965"/>
<reference evidence="2" key="1">
    <citation type="submission" date="2023-05" db="EMBL/GenBank/DDBJ databases">
        <title>Comparative genomics of Bacillaceae isolates and their secondary metabolite potential.</title>
        <authorList>
            <person name="Song L."/>
            <person name="Nielsen L.J."/>
            <person name="Mohite O."/>
            <person name="Xu X."/>
            <person name="Weber T."/>
            <person name="Kovacs A.T."/>
        </authorList>
    </citation>
    <scope>NUCLEOTIDE SEQUENCE</scope>
    <source>
        <strain evidence="2">XLM17</strain>
    </source>
</reference>
<accession>A0AA95MPN1</accession>
<evidence type="ECO:0000313" key="3">
    <source>
        <dbReference type="Proteomes" id="UP001178288"/>
    </source>
</evidence>
<proteinExistence type="predicted"/>
<sequence length="158" mass="17923">MLQTKALVFEKKPLAKVHSMLTSQGFRLTGIDESVKYRAPLRDSSTESIYWLEIPVDQNASGPNDAKLGVPSLYGEMRIPRPVKEAAESKLYEIADYLRNIFEKKVAHPPAQKPHNSSMAQDEDEMKRLGKEMESMPTNTELDESGWIPDPIQYESKN</sequence>